<feature type="region of interest" description="Disordered" evidence="1">
    <location>
        <begin position="1"/>
        <end position="23"/>
    </location>
</feature>
<protein>
    <submittedName>
        <fullName evidence="2">Uncharacterized protein</fullName>
    </submittedName>
</protein>
<dbReference type="AlphaFoldDB" id="A0A563VUR1"/>
<name>A0A563VUR1_9CYAN</name>
<organism evidence="2 3">
    <name type="scientific">Hyella patelloides LEGE 07179</name>
    <dbReference type="NCBI Taxonomy" id="945734"/>
    <lineage>
        <taxon>Bacteria</taxon>
        <taxon>Bacillati</taxon>
        <taxon>Cyanobacteriota</taxon>
        <taxon>Cyanophyceae</taxon>
        <taxon>Pleurocapsales</taxon>
        <taxon>Hyellaceae</taxon>
        <taxon>Hyella</taxon>
    </lineage>
</organism>
<gene>
    <name evidence="2" type="ORF">H1P_3160007</name>
</gene>
<proteinExistence type="predicted"/>
<dbReference type="Proteomes" id="UP000320055">
    <property type="component" value="Unassembled WGS sequence"/>
</dbReference>
<evidence type="ECO:0000256" key="1">
    <source>
        <dbReference type="SAM" id="MobiDB-lite"/>
    </source>
</evidence>
<dbReference type="EMBL" id="CAACVJ010000242">
    <property type="protein sequence ID" value="VEP15212.1"/>
    <property type="molecule type" value="Genomic_DNA"/>
</dbReference>
<evidence type="ECO:0000313" key="2">
    <source>
        <dbReference type="EMBL" id="VEP15212.1"/>
    </source>
</evidence>
<keyword evidence="3" id="KW-1185">Reference proteome</keyword>
<evidence type="ECO:0000313" key="3">
    <source>
        <dbReference type="Proteomes" id="UP000320055"/>
    </source>
</evidence>
<reference evidence="2 3" key="1">
    <citation type="submission" date="2019-01" db="EMBL/GenBank/DDBJ databases">
        <authorList>
            <person name="Brito A."/>
        </authorList>
    </citation>
    <scope>NUCLEOTIDE SEQUENCE [LARGE SCALE GENOMIC DNA]</scope>
    <source>
        <strain evidence="2">1</strain>
    </source>
</reference>
<feature type="compositionally biased region" description="Low complexity" evidence="1">
    <location>
        <begin position="12"/>
        <end position="23"/>
    </location>
</feature>
<accession>A0A563VUR1</accession>
<sequence length="23" mass="2409">MNDINITGGTGEDVTTGEQFPIV</sequence>